<feature type="domain" description="Cation/H+ exchanger transmembrane" evidence="11">
    <location>
        <begin position="12"/>
        <end position="405"/>
    </location>
</feature>
<evidence type="ECO:0000313" key="13">
    <source>
        <dbReference type="Proteomes" id="UP000051804"/>
    </source>
</evidence>
<dbReference type="InterPro" id="IPR018422">
    <property type="entry name" value="Cation/H_exchanger_CPA1"/>
</dbReference>
<keyword evidence="8 10" id="KW-0472">Membrane</keyword>
<proteinExistence type="predicted"/>
<evidence type="ECO:0000256" key="9">
    <source>
        <dbReference type="ARBA" id="ARBA00023201"/>
    </source>
</evidence>
<evidence type="ECO:0000256" key="3">
    <source>
        <dbReference type="ARBA" id="ARBA00022475"/>
    </source>
</evidence>
<feature type="transmembrane region" description="Helical" evidence="10">
    <location>
        <begin position="239"/>
        <end position="256"/>
    </location>
</feature>
<dbReference type="STRING" id="1291734.FD02_GL001499"/>
<feature type="transmembrane region" description="Helical" evidence="10">
    <location>
        <begin position="155"/>
        <end position="176"/>
    </location>
</feature>
<keyword evidence="2" id="KW-0813">Transport</keyword>
<dbReference type="AlphaFoldDB" id="A0A0R1JMG9"/>
<dbReference type="PANTHER" id="PTHR10110:SF86">
    <property type="entry name" value="SODIUM_HYDROGEN EXCHANGER 7"/>
    <property type="match status" value="1"/>
</dbReference>
<evidence type="ECO:0000313" key="12">
    <source>
        <dbReference type="EMBL" id="KRK72526.1"/>
    </source>
</evidence>
<comment type="caution">
    <text evidence="12">The sequence shown here is derived from an EMBL/GenBank/DDBJ whole genome shotgun (WGS) entry which is preliminary data.</text>
</comment>
<keyword evidence="7" id="KW-0406">Ion transport</keyword>
<dbReference type="Gene3D" id="6.10.140.1330">
    <property type="match status" value="1"/>
</dbReference>
<keyword evidence="3" id="KW-1003">Cell membrane</keyword>
<feature type="transmembrane region" description="Helical" evidence="10">
    <location>
        <begin position="182"/>
        <end position="203"/>
    </location>
</feature>
<dbReference type="EMBL" id="AZDJ01000022">
    <property type="protein sequence ID" value="KRK72526.1"/>
    <property type="molecule type" value="Genomic_DNA"/>
</dbReference>
<feature type="transmembrane region" description="Helical" evidence="10">
    <location>
        <begin position="276"/>
        <end position="296"/>
    </location>
</feature>
<feature type="transmembrane region" description="Helical" evidence="10">
    <location>
        <begin position="42"/>
        <end position="65"/>
    </location>
</feature>
<dbReference type="GO" id="GO:0015386">
    <property type="term" value="F:potassium:proton antiporter activity"/>
    <property type="evidence" value="ECO:0007669"/>
    <property type="project" value="TreeGrafter"/>
</dbReference>
<feature type="transmembrane region" description="Helical" evidence="10">
    <location>
        <begin position="86"/>
        <end position="106"/>
    </location>
</feature>
<keyword evidence="9" id="KW-0739">Sodium transport</keyword>
<keyword evidence="13" id="KW-1185">Reference proteome</keyword>
<evidence type="ECO:0000256" key="10">
    <source>
        <dbReference type="SAM" id="Phobius"/>
    </source>
</evidence>
<comment type="subcellular location">
    <subcellularLocation>
        <location evidence="1">Cell membrane</location>
        <topology evidence="1">Multi-pass membrane protein</topology>
    </subcellularLocation>
</comment>
<feature type="transmembrane region" description="Helical" evidence="10">
    <location>
        <begin position="383"/>
        <end position="406"/>
    </location>
</feature>
<evidence type="ECO:0000256" key="5">
    <source>
        <dbReference type="ARBA" id="ARBA00022989"/>
    </source>
</evidence>
<keyword evidence="6" id="KW-0915">Sodium</keyword>
<organism evidence="12 13">
    <name type="scientific">Lacticaseibacillus nasuensis JCM 17158</name>
    <dbReference type="NCBI Taxonomy" id="1291734"/>
    <lineage>
        <taxon>Bacteria</taxon>
        <taxon>Bacillati</taxon>
        <taxon>Bacillota</taxon>
        <taxon>Bacilli</taxon>
        <taxon>Lactobacillales</taxon>
        <taxon>Lactobacillaceae</taxon>
        <taxon>Lacticaseibacillus</taxon>
    </lineage>
</organism>
<gene>
    <name evidence="12" type="ORF">FD02_GL001499</name>
</gene>
<keyword evidence="4 10" id="KW-0812">Transmembrane</keyword>
<name>A0A0R1JMG9_9LACO</name>
<reference evidence="12 13" key="1">
    <citation type="journal article" date="2015" name="Genome Announc.">
        <title>Expanding the biotechnology potential of lactobacilli through comparative genomics of 213 strains and associated genera.</title>
        <authorList>
            <person name="Sun Z."/>
            <person name="Harris H.M."/>
            <person name="McCann A."/>
            <person name="Guo C."/>
            <person name="Argimon S."/>
            <person name="Zhang W."/>
            <person name="Yang X."/>
            <person name="Jeffery I.B."/>
            <person name="Cooney J.C."/>
            <person name="Kagawa T.F."/>
            <person name="Liu W."/>
            <person name="Song Y."/>
            <person name="Salvetti E."/>
            <person name="Wrobel A."/>
            <person name="Rasinkangas P."/>
            <person name="Parkhill J."/>
            <person name="Rea M.C."/>
            <person name="O'Sullivan O."/>
            <person name="Ritari J."/>
            <person name="Douillard F.P."/>
            <person name="Paul Ross R."/>
            <person name="Yang R."/>
            <person name="Briner A.E."/>
            <person name="Felis G.E."/>
            <person name="de Vos W.M."/>
            <person name="Barrangou R."/>
            <person name="Klaenhammer T.R."/>
            <person name="Caufield P.W."/>
            <person name="Cui Y."/>
            <person name="Zhang H."/>
            <person name="O'Toole P.W."/>
        </authorList>
    </citation>
    <scope>NUCLEOTIDE SEQUENCE [LARGE SCALE GENOMIC DNA]</scope>
    <source>
        <strain evidence="12 13">JCM 17158</strain>
    </source>
</reference>
<feature type="transmembrane region" description="Helical" evidence="10">
    <location>
        <begin position="348"/>
        <end position="371"/>
    </location>
</feature>
<dbReference type="Proteomes" id="UP000051804">
    <property type="component" value="Unassembled WGS sequence"/>
</dbReference>
<evidence type="ECO:0000256" key="1">
    <source>
        <dbReference type="ARBA" id="ARBA00004651"/>
    </source>
</evidence>
<dbReference type="PATRIC" id="fig|1291734.4.peg.1542"/>
<evidence type="ECO:0000256" key="6">
    <source>
        <dbReference type="ARBA" id="ARBA00023053"/>
    </source>
</evidence>
<sequence>MVVVETVLILVALVILSNIISHYVVAIPVSLIQAGLGVIAALVWHFELDMATDWFMLLFIAPMLFNDGQHFPKRELWALRGPIVGNAIFLVFLTTVVGGWFIHWLIPGLPLAASLALAAIMSPTDPIAVQSLAARIHLPSRILHLVSGESLINDASGLIGFKYGIAAALTGTFAFGRAVGDFIYIGIVGALAGAILMAIINGLRGWLLQQGINDVILHTVLNLVTPFVIYLVVDEMLHASGVIAVVVAGLLSNTRGNRYLLALPELRIVSARTWDIVVYVLNGIIFLILGIELPVAMSAAITARSVHTGRALFDVVAVYVVVLVLRVLWTYGYMWVGKNSVQPSWRTAWISGVSGVRGAITVVGVLAVPLTLGDGTPFPERNLMLFVAAGYVVLSLIAAVVLLPLLTNEHLTLQLRGSRISADPDVTPEAEAAPRRISLPQAQRFLYQTAVRRVESERREDNQKPALDLISEYQHQLRRLELAEADEGELPSIVRDELMLRVVGLQGELGALQDLQAAGTIDATQYAKNERALRHRLAELELLRDAAGGVPLRVRLSKWHRWWQVLWARILRRRQPARYAAQLATEKALAKGGLKHLSAFLKQPEQRKRGYNRQVIYTLIVQYRNRIASVKAINELKSTRYEHEIARLRAVALAAERAAIHELLEQGYISTSMAQQLNQSVNYTESAAAMSAVEA</sequence>
<evidence type="ECO:0000259" key="11">
    <source>
        <dbReference type="Pfam" id="PF00999"/>
    </source>
</evidence>
<dbReference type="GO" id="GO:0005886">
    <property type="term" value="C:plasma membrane"/>
    <property type="evidence" value="ECO:0007669"/>
    <property type="project" value="UniProtKB-SubCell"/>
</dbReference>
<dbReference type="GO" id="GO:0051453">
    <property type="term" value="P:regulation of intracellular pH"/>
    <property type="evidence" value="ECO:0007669"/>
    <property type="project" value="TreeGrafter"/>
</dbReference>
<keyword evidence="5 10" id="KW-1133">Transmembrane helix</keyword>
<evidence type="ECO:0000256" key="8">
    <source>
        <dbReference type="ARBA" id="ARBA00023136"/>
    </source>
</evidence>
<feature type="transmembrane region" description="Helical" evidence="10">
    <location>
        <begin position="316"/>
        <end position="336"/>
    </location>
</feature>
<dbReference type="OrthoDB" id="9809206at2"/>
<dbReference type="Pfam" id="PF00999">
    <property type="entry name" value="Na_H_Exchanger"/>
    <property type="match status" value="1"/>
</dbReference>
<dbReference type="GO" id="GO:0098719">
    <property type="term" value="P:sodium ion import across plasma membrane"/>
    <property type="evidence" value="ECO:0007669"/>
    <property type="project" value="TreeGrafter"/>
</dbReference>
<evidence type="ECO:0000256" key="2">
    <source>
        <dbReference type="ARBA" id="ARBA00022448"/>
    </source>
</evidence>
<dbReference type="GO" id="GO:0015385">
    <property type="term" value="F:sodium:proton antiporter activity"/>
    <property type="evidence" value="ECO:0007669"/>
    <property type="project" value="InterPro"/>
</dbReference>
<dbReference type="PANTHER" id="PTHR10110">
    <property type="entry name" value="SODIUM/HYDROGEN EXCHANGER"/>
    <property type="match status" value="1"/>
</dbReference>
<protein>
    <submittedName>
        <fullName evidence="12">NhaP-type Na H and K H antiporter</fullName>
    </submittedName>
</protein>
<dbReference type="InterPro" id="IPR006153">
    <property type="entry name" value="Cation/H_exchanger_TM"/>
</dbReference>
<evidence type="ECO:0000256" key="7">
    <source>
        <dbReference type="ARBA" id="ARBA00023065"/>
    </source>
</evidence>
<dbReference type="RefSeq" id="WP_056951005.1">
    <property type="nucleotide sequence ID" value="NZ_AZDJ01000022.1"/>
</dbReference>
<accession>A0A0R1JMG9</accession>
<evidence type="ECO:0000256" key="4">
    <source>
        <dbReference type="ARBA" id="ARBA00022692"/>
    </source>
</evidence>